<feature type="compositionally biased region" description="Basic and acidic residues" evidence="4">
    <location>
        <begin position="47"/>
        <end position="57"/>
    </location>
</feature>
<feature type="compositionally biased region" description="Polar residues" evidence="4">
    <location>
        <begin position="66"/>
        <end position="75"/>
    </location>
</feature>
<keyword evidence="1" id="KW-0677">Repeat</keyword>
<protein>
    <submittedName>
        <fullName evidence="6">Protein sex-lethal</fullName>
    </submittedName>
</protein>
<evidence type="ECO:0000256" key="3">
    <source>
        <dbReference type="PROSITE-ProRule" id="PRU00176"/>
    </source>
</evidence>
<dbReference type="EMBL" id="LNIX01000003">
    <property type="protein sequence ID" value="OXA57712.1"/>
    <property type="molecule type" value="Genomic_DNA"/>
</dbReference>
<dbReference type="InterPro" id="IPR035979">
    <property type="entry name" value="RBD_domain_sf"/>
</dbReference>
<dbReference type="Gene3D" id="3.30.70.330">
    <property type="match status" value="2"/>
</dbReference>
<sequence length="400" mass="44810">MLRAGIVQDDGESVVIADSDSPTPSSTPLPEETGKALCNSENVDGYHTNDGEQHLDDMPMFGQGDFANSSRSHNQIENEDSVDHHETGKQFHSESHSFQQYSRHSQGDGPLSRDYEDRMSTRITSNDEPKPNIIVNYLPQNLTDKEFFHLFAPYGPMESIKIMRDSQTGYSFGYGFVNYIVLSDAIDARNALNGTQLGHKRIKVSFARPPSDDIKDTNLFVTGLPTTITEAELDRMFSQFGVIVHLRVLRDRQTKTTRGVAFVRYETRSEACTAILEMNGFVPPCATEAIRVRLAQDHGKQKAAYLAGYQAALKMKGPGARVSDTQFRRSETSFDLRSRNVINRGRPMTVGESIRVTTSSSDPTLYWKGFLQGAREPKPRPETAGNPDRRANSRSRNSRY</sequence>
<dbReference type="Pfam" id="PF00076">
    <property type="entry name" value="RRM_1"/>
    <property type="match status" value="2"/>
</dbReference>
<dbReference type="OrthoDB" id="266020at2759"/>
<dbReference type="GO" id="GO:0010629">
    <property type="term" value="P:negative regulation of gene expression"/>
    <property type="evidence" value="ECO:0007669"/>
    <property type="project" value="UniProtKB-ARBA"/>
</dbReference>
<dbReference type="GO" id="GO:1990904">
    <property type="term" value="C:ribonucleoprotein complex"/>
    <property type="evidence" value="ECO:0007669"/>
    <property type="project" value="InterPro"/>
</dbReference>
<evidence type="ECO:0000256" key="2">
    <source>
        <dbReference type="ARBA" id="ARBA00022884"/>
    </source>
</evidence>
<dbReference type="STRING" id="158441.A0A226EJA0"/>
<reference evidence="6 7" key="1">
    <citation type="submission" date="2015-12" db="EMBL/GenBank/DDBJ databases">
        <title>The genome of Folsomia candida.</title>
        <authorList>
            <person name="Faddeeva A."/>
            <person name="Derks M.F."/>
            <person name="Anvar Y."/>
            <person name="Smit S."/>
            <person name="Van Straalen N."/>
            <person name="Roelofs D."/>
        </authorList>
    </citation>
    <scope>NUCLEOTIDE SEQUENCE [LARGE SCALE GENOMIC DNA]</scope>
    <source>
        <strain evidence="6 7">VU population</strain>
        <tissue evidence="6">Whole body</tissue>
    </source>
</reference>
<dbReference type="AlphaFoldDB" id="A0A226EJA0"/>
<keyword evidence="2 3" id="KW-0694">RNA-binding</keyword>
<dbReference type="PRINTS" id="PR00961">
    <property type="entry name" value="HUDSXLRNA"/>
</dbReference>
<accession>A0A226EJA0</accession>
<dbReference type="FunFam" id="3.30.70.330:FF:000383">
    <property type="entry name" value="Sex lethal, isoform D"/>
    <property type="match status" value="1"/>
</dbReference>
<dbReference type="GO" id="GO:0003729">
    <property type="term" value="F:mRNA binding"/>
    <property type="evidence" value="ECO:0007669"/>
    <property type="project" value="UniProtKB-ARBA"/>
</dbReference>
<evidence type="ECO:0000313" key="6">
    <source>
        <dbReference type="EMBL" id="OXA57712.1"/>
    </source>
</evidence>
<proteinExistence type="predicted"/>
<feature type="domain" description="RRM" evidence="5">
    <location>
        <begin position="131"/>
        <end position="209"/>
    </location>
</feature>
<feature type="compositionally biased region" description="Basic and acidic residues" evidence="4">
    <location>
        <begin position="81"/>
        <end position="95"/>
    </location>
</feature>
<evidence type="ECO:0000259" key="5">
    <source>
        <dbReference type="PROSITE" id="PS50102"/>
    </source>
</evidence>
<feature type="compositionally biased region" description="Basic and acidic residues" evidence="4">
    <location>
        <begin position="375"/>
        <end position="391"/>
    </location>
</feature>
<gene>
    <name evidence="6" type="ORF">Fcan01_07362</name>
</gene>
<dbReference type="InterPro" id="IPR012677">
    <property type="entry name" value="Nucleotide-bd_a/b_plait_sf"/>
</dbReference>
<dbReference type="GO" id="GO:0005737">
    <property type="term" value="C:cytoplasm"/>
    <property type="evidence" value="ECO:0007669"/>
    <property type="project" value="UniProtKB-ARBA"/>
</dbReference>
<comment type="caution">
    <text evidence="6">The sequence shown here is derived from an EMBL/GenBank/DDBJ whole genome shotgun (WGS) entry which is preliminary data.</text>
</comment>
<name>A0A226EJA0_FOLCA</name>
<dbReference type="Proteomes" id="UP000198287">
    <property type="component" value="Unassembled WGS sequence"/>
</dbReference>
<dbReference type="InterPro" id="IPR002343">
    <property type="entry name" value="Hud_Sxl_RNA"/>
</dbReference>
<dbReference type="InterPro" id="IPR000504">
    <property type="entry name" value="RRM_dom"/>
</dbReference>
<feature type="compositionally biased region" description="Low complexity" evidence="4">
    <location>
        <begin position="18"/>
        <end position="30"/>
    </location>
</feature>
<organism evidence="6 7">
    <name type="scientific">Folsomia candida</name>
    <name type="common">Springtail</name>
    <dbReference type="NCBI Taxonomy" id="158441"/>
    <lineage>
        <taxon>Eukaryota</taxon>
        <taxon>Metazoa</taxon>
        <taxon>Ecdysozoa</taxon>
        <taxon>Arthropoda</taxon>
        <taxon>Hexapoda</taxon>
        <taxon>Collembola</taxon>
        <taxon>Entomobryomorpha</taxon>
        <taxon>Isotomoidea</taxon>
        <taxon>Isotomidae</taxon>
        <taxon>Proisotominae</taxon>
        <taxon>Folsomia</taxon>
    </lineage>
</organism>
<feature type="domain" description="RRM" evidence="5">
    <location>
        <begin position="217"/>
        <end position="297"/>
    </location>
</feature>
<evidence type="ECO:0000313" key="7">
    <source>
        <dbReference type="Proteomes" id="UP000198287"/>
    </source>
</evidence>
<feature type="region of interest" description="Disordered" evidence="4">
    <location>
        <begin position="368"/>
        <end position="400"/>
    </location>
</feature>
<dbReference type="GO" id="GO:0009967">
    <property type="term" value="P:positive regulation of signal transduction"/>
    <property type="evidence" value="ECO:0007669"/>
    <property type="project" value="UniProtKB-ARBA"/>
</dbReference>
<dbReference type="SUPFAM" id="SSF54928">
    <property type="entry name" value="RNA-binding domain, RBD"/>
    <property type="match status" value="1"/>
</dbReference>
<feature type="region of interest" description="Disordered" evidence="4">
    <location>
        <begin position="1"/>
        <end position="115"/>
    </location>
</feature>
<evidence type="ECO:0000256" key="4">
    <source>
        <dbReference type="SAM" id="MobiDB-lite"/>
    </source>
</evidence>
<dbReference type="PANTHER" id="PTHR48027">
    <property type="entry name" value="HETEROGENEOUS NUCLEAR RIBONUCLEOPROTEIN 87F-RELATED"/>
    <property type="match status" value="1"/>
</dbReference>
<evidence type="ECO:0000256" key="1">
    <source>
        <dbReference type="ARBA" id="ARBA00022737"/>
    </source>
</evidence>
<dbReference type="SMART" id="SM00360">
    <property type="entry name" value="RRM"/>
    <property type="match status" value="2"/>
</dbReference>
<dbReference type="PROSITE" id="PS50102">
    <property type="entry name" value="RRM"/>
    <property type="match status" value="2"/>
</dbReference>
<keyword evidence="7" id="KW-1185">Reference proteome</keyword>
<dbReference type="InterPro" id="IPR052462">
    <property type="entry name" value="SLIRP/GR-RBP-like"/>
</dbReference>